<sequence>MLQKRGKKFYVLFDEHSWNVFKQKAFRDHLIKEPEDTEKWDEIMNDGEPVLVKAENLQELADKTGMPLENLSETIDAWNYDVREERDQAFNREELEHFVKEGKVYLLEQKPRFASTLGRLRVNPLMQVLNKKGAPIQGLYAVGNIVGGYSSQNSAGPMRTTWALVSAFTCADHLEKELKDQKAEK</sequence>
<dbReference type="Gene3D" id="3.50.50.60">
    <property type="entry name" value="FAD/NAD(P)-binding domain"/>
    <property type="match status" value="1"/>
</dbReference>
<dbReference type="OrthoDB" id="9806724at2"/>
<dbReference type="Pfam" id="PF00890">
    <property type="entry name" value="FAD_binding_2"/>
    <property type="match status" value="1"/>
</dbReference>
<evidence type="ECO:0000313" key="6">
    <source>
        <dbReference type="Proteomes" id="UP000472580"/>
    </source>
</evidence>
<dbReference type="AlphaFoldDB" id="A0A6L6YJ47"/>
<dbReference type="Gene3D" id="3.90.700.10">
    <property type="entry name" value="Succinate dehydrogenase/fumarate reductase flavoprotein, catalytic domain"/>
    <property type="match status" value="1"/>
</dbReference>
<keyword evidence="3" id="KW-0560">Oxidoreductase</keyword>
<dbReference type="InterPro" id="IPR050315">
    <property type="entry name" value="FAD-oxidoreductase_2"/>
</dbReference>
<name>A0A6L6YJ47_9BURK</name>
<evidence type="ECO:0000313" key="5">
    <source>
        <dbReference type="EMBL" id="MVX56892.1"/>
    </source>
</evidence>
<dbReference type="InterPro" id="IPR003953">
    <property type="entry name" value="FAD-dep_OxRdtase_2_FAD-bd"/>
</dbReference>
<feature type="domain" description="FAD-dependent oxidoreductase 2 FAD-binding" evidence="4">
    <location>
        <begin position="2"/>
        <end position="151"/>
    </location>
</feature>
<comment type="cofactor">
    <cofactor evidence="1">
        <name>FAD</name>
        <dbReference type="ChEBI" id="CHEBI:57692"/>
    </cofactor>
</comment>
<dbReference type="EMBL" id="WSRP01000017">
    <property type="protein sequence ID" value="MVX56892.1"/>
    <property type="molecule type" value="Genomic_DNA"/>
</dbReference>
<dbReference type="InterPro" id="IPR027477">
    <property type="entry name" value="Succ_DH/fumarate_Rdtase_cat_sf"/>
</dbReference>
<protein>
    <submittedName>
        <fullName evidence="5">FAD-binding protein</fullName>
    </submittedName>
</protein>
<reference evidence="5 6" key="1">
    <citation type="submission" date="2019-12" db="EMBL/GenBank/DDBJ databases">
        <title>Microbes associate with the intestines of laboratory mice.</title>
        <authorList>
            <person name="Navarre W."/>
            <person name="Wong E."/>
        </authorList>
    </citation>
    <scope>NUCLEOTIDE SEQUENCE [LARGE SCALE GENOMIC DNA]</scope>
    <source>
        <strain evidence="5 6">NM82_D38</strain>
    </source>
</reference>
<dbReference type="RefSeq" id="WP_160335321.1">
    <property type="nucleotide sequence ID" value="NZ_WSRP01000017.1"/>
</dbReference>
<dbReference type="InterPro" id="IPR036188">
    <property type="entry name" value="FAD/NAD-bd_sf"/>
</dbReference>
<dbReference type="GO" id="GO:0016491">
    <property type="term" value="F:oxidoreductase activity"/>
    <property type="evidence" value="ECO:0007669"/>
    <property type="project" value="UniProtKB-KW"/>
</dbReference>
<evidence type="ECO:0000256" key="1">
    <source>
        <dbReference type="ARBA" id="ARBA00001974"/>
    </source>
</evidence>
<proteinExistence type="predicted"/>
<dbReference type="SUPFAM" id="SSF56425">
    <property type="entry name" value="Succinate dehydrogenase/fumarate reductase flavoprotein, catalytic domain"/>
    <property type="match status" value="1"/>
</dbReference>
<gene>
    <name evidence="5" type="ORF">E5987_06680</name>
</gene>
<evidence type="ECO:0000256" key="2">
    <source>
        <dbReference type="ARBA" id="ARBA00022630"/>
    </source>
</evidence>
<dbReference type="Proteomes" id="UP000472580">
    <property type="component" value="Unassembled WGS sequence"/>
</dbReference>
<evidence type="ECO:0000259" key="4">
    <source>
        <dbReference type="Pfam" id="PF00890"/>
    </source>
</evidence>
<accession>A0A6L6YJ47</accession>
<keyword evidence="2" id="KW-0285">Flavoprotein</keyword>
<evidence type="ECO:0000256" key="3">
    <source>
        <dbReference type="ARBA" id="ARBA00023002"/>
    </source>
</evidence>
<dbReference type="PANTHER" id="PTHR43400">
    <property type="entry name" value="FUMARATE REDUCTASE"/>
    <property type="match status" value="1"/>
</dbReference>
<keyword evidence="6" id="KW-1185">Reference proteome</keyword>
<dbReference type="SUPFAM" id="SSF51905">
    <property type="entry name" value="FAD/NAD(P)-binding domain"/>
    <property type="match status" value="1"/>
</dbReference>
<comment type="caution">
    <text evidence="5">The sequence shown here is derived from an EMBL/GenBank/DDBJ whole genome shotgun (WGS) entry which is preliminary data.</text>
</comment>
<organism evidence="5 6">
    <name type="scientific">Parasutterella muris</name>
    <dbReference type="NCBI Taxonomy" id="2565572"/>
    <lineage>
        <taxon>Bacteria</taxon>
        <taxon>Pseudomonadati</taxon>
        <taxon>Pseudomonadota</taxon>
        <taxon>Betaproteobacteria</taxon>
        <taxon>Burkholderiales</taxon>
        <taxon>Sutterellaceae</taxon>
        <taxon>Parasutterella</taxon>
    </lineage>
</organism>